<dbReference type="SUPFAM" id="SSF51735">
    <property type="entry name" value="NAD(P)-binding Rossmann-fold domains"/>
    <property type="match status" value="1"/>
</dbReference>
<comment type="caution">
    <text evidence="2">The sequence shown here is derived from an EMBL/GenBank/DDBJ whole genome shotgun (WGS) entry which is preliminary data.</text>
</comment>
<reference evidence="2 3" key="1">
    <citation type="journal article" date="2014" name="Genome Announc.">
        <title>Draft Genome Sequence of the Antitrypanosomally Active Sponge-Associated Bacterium Actinokineospora sp. Strain EG49.</title>
        <authorList>
            <person name="Harjes J."/>
            <person name="Ryu T."/>
            <person name="Abdelmohsen U.R."/>
            <person name="Moitinho-Silva L."/>
            <person name="Horn H."/>
            <person name="Ravasi T."/>
            <person name="Hentschel U."/>
        </authorList>
    </citation>
    <scope>NUCLEOTIDE SEQUENCE [LARGE SCALE GENOMIC DNA]</scope>
    <source>
        <strain evidence="2 3">EG49</strain>
    </source>
</reference>
<evidence type="ECO:0000313" key="3">
    <source>
        <dbReference type="Proteomes" id="UP000019277"/>
    </source>
</evidence>
<dbReference type="eggNOG" id="COG1028">
    <property type="taxonomic scope" value="Bacteria"/>
</dbReference>
<keyword evidence="2" id="KW-0560">Oxidoreductase</keyword>
<dbReference type="Proteomes" id="UP000019277">
    <property type="component" value="Unassembled WGS sequence"/>
</dbReference>
<keyword evidence="3" id="KW-1185">Reference proteome</keyword>
<dbReference type="GO" id="GO:0016491">
    <property type="term" value="F:oxidoreductase activity"/>
    <property type="evidence" value="ECO:0007669"/>
    <property type="project" value="UniProtKB-KW"/>
</dbReference>
<dbReference type="RefSeq" id="WP_063935928.1">
    <property type="nucleotide sequence ID" value="NZ_AYXG01000081.1"/>
</dbReference>
<protein>
    <submittedName>
        <fullName evidence="2">Putative Oxidoreductase, short-chain dehydrogenase/reductase family</fullName>
        <ecNumber evidence="2">1.1.1.-</ecNumber>
    </submittedName>
</protein>
<sequence length="89" mass="8693">MENSEGPLAGRVAVAIGVGRRAGIGFAVAANLVAAGAPVLVHSWSPHDAEQPWGADPVGDAGIVDLLGSEGPGCATSPPTSPSRGRTPG</sequence>
<dbReference type="EC" id="1.1.1.-" evidence="2"/>
<feature type="region of interest" description="Disordered" evidence="1">
    <location>
        <begin position="68"/>
        <end position="89"/>
    </location>
</feature>
<dbReference type="AlphaFoldDB" id="W7J8J5"/>
<dbReference type="EMBL" id="AYXG01000081">
    <property type="protein sequence ID" value="EWC62344.1"/>
    <property type="molecule type" value="Genomic_DNA"/>
</dbReference>
<organism evidence="2 3">
    <name type="scientific">Actinokineospora spheciospongiae</name>
    <dbReference type="NCBI Taxonomy" id="909613"/>
    <lineage>
        <taxon>Bacteria</taxon>
        <taxon>Bacillati</taxon>
        <taxon>Actinomycetota</taxon>
        <taxon>Actinomycetes</taxon>
        <taxon>Pseudonocardiales</taxon>
        <taxon>Pseudonocardiaceae</taxon>
        <taxon>Actinokineospora</taxon>
    </lineage>
</organism>
<accession>W7J8J5</accession>
<dbReference type="Gene3D" id="3.40.50.720">
    <property type="entry name" value="NAD(P)-binding Rossmann-like Domain"/>
    <property type="match status" value="1"/>
</dbReference>
<name>W7J8J5_9PSEU</name>
<evidence type="ECO:0000256" key="1">
    <source>
        <dbReference type="SAM" id="MobiDB-lite"/>
    </source>
</evidence>
<evidence type="ECO:0000313" key="2">
    <source>
        <dbReference type="EMBL" id="EWC62344.1"/>
    </source>
</evidence>
<dbReference type="STRING" id="909613.UO65_2331"/>
<dbReference type="InterPro" id="IPR036291">
    <property type="entry name" value="NAD(P)-bd_dom_sf"/>
</dbReference>
<feature type="compositionally biased region" description="Low complexity" evidence="1">
    <location>
        <begin position="76"/>
        <end position="89"/>
    </location>
</feature>
<gene>
    <name evidence="2" type="ORF">UO65_2331</name>
</gene>
<proteinExistence type="predicted"/>
<dbReference type="PATRIC" id="fig|909613.9.peg.2338"/>